<feature type="region of interest" description="Disordered" evidence="1">
    <location>
        <begin position="45"/>
        <end position="75"/>
    </location>
</feature>
<comment type="caution">
    <text evidence="2">The sequence shown here is derived from an EMBL/GenBank/DDBJ whole genome shotgun (WGS) entry which is preliminary data.</text>
</comment>
<dbReference type="EMBL" id="JANPWB010000008">
    <property type="protein sequence ID" value="KAJ1164150.1"/>
    <property type="molecule type" value="Genomic_DNA"/>
</dbReference>
<gene>
    <name evidence="2" type="ORF">NDU88_004595</name>
</gene>
<evidence type="ECO:0000313" key="2">
    <source>
        <dbReference type="EMBL" id="KAJ1164150.1"/>
    </source>
</evidence>
<organism evidence="2 3">
    <name type="scientific">Pleurodeles waltl</name>
    <name type="common">Iberian ribbed newt</name>
    <dbReference type="NCBI Taxonomy" id="8319"/>
    <lineage>
        <taxon>Eukaryota</taxon>
        <taxon>Metazoa</taxon>
        <taxon>Chordata</taxon>
        <taxon>Craniata</taxon>
        <taxon>Vertebrata</taxon>
        <taxon>Euteleostomi</taxon>
        <taxon>Amphibia</taxon>
        <taxon>Batrachia</taxon>
        <taxon>Caudata</taxon>
        <taxon>Salamandroidea</taxon>
        <taxon>Salamandridae</taxon>
        <taxon>Pleurodelinae</taxon>
        <taxon>Pleurodeles</taxon>
    </lineage>
</organism>
<evidence type="ECO:0000256" key="1">
    <source>
        <dbReference type="SAM" id="MobiDB-lite"/>
    </source>
</evidence>
<dbReference type="AlphaFoldDB" id="A0AAV7SJD1"/>
<keyword evidence="3" id="KW-1185">Reference proteome</keyword>
<sequence>MAAWRQRVPFLPTNWHVQRSNLVTFRCQKSNSLDYLLARSAHEECGRPDRSRPAAEVGLEPTTVRDTPTPHFLQLDIPRTPGVLVEEGECLRGTKSSLPACAGVNPMPRKEGDSATGVHLC</sequence>
<feature type="region of interest" description="Disordered" evidence="1">
    <location>
        <begin position="102"/>
        <end position="121"/>
    </location>
</feature>
<protein>
    <submittedName>
        <fullName evidence="2">Uncharacterized protein</fullName>
    </submittedName>
</protein>
<dbReference type="Proteomes" id="UP001066276">
    <property type="component" value="Chromosome 4_2"/>
</dbReference>
<evidence type="ECO:0000313" key="3">
    <source>
        <dbReference type="Proteomes" id="UP001066276"/>
    </source>
</evidence>
<accession>A0AAV7SJD1</accession>
<reference evidence="2" key="1">
    <citation type="journal article" date="2022" name="bioRxiv">
        <title>Sequencing and chromosome-scale assembly of the giantPleurodeles waltlgenome.</title>
        <authorList>
            <person name="Brown T."/>
            <person name="Elewa A."/>
            <person name="Iarovenko S."/>
            <person name="Subramanian E."/>
            <person name="Araus A.J."/>
            <person name="Petzold A."/>
            <person name="Susuki M."/>
            <person name="Suzuki K.-i.T."/>
            <person name="Hayashi T."/>
            <person name="Toyoda A."/>
            <person name="Oliveira C."/>
            <person name="Osipova E."/>
            <person name="Leigh N.D."/>
            <person name="Simon A."/>
            <person name="Yun M.H."/>
        </authorList>
    </citation>
    <scope>NUCLEOTIDE SEQUENCE</scope>
    <source>
        <strain evidence="2">20211129_DDA</strain>
        <tissue evidence="2">Liver</tissue>
    </source>
</reference>
<name>A0AAV7SJD1_PLEWA</name>
<proteinExistence type="predicted"/>